<dbReference type="InterPro" id="IPR003416">
    <property type="entry name" value="MgtC/SapB/SrpB/YhiD_fam"/>
</dbReference>
<dbReference type="PANTHER" id="PTHR33778:SF1">
    <property type="entry name" value="MAGNESIUM TRANSPORTER YHID-RELATED"/>
    <property type="match status" value="1"/>
</dbReference>
<feature type="transmembrane region" description="Helical" evidence="7">
    <location>
        <begin position="20"/>
        <end position="42"/>
    </location>
</feature>
<comment type="subcellular location">
    <subcellularLocation>
        <location evidence="1">Cell membrane</location>
        <topology evidence="1">Multi-pass membrane protein</topology>
    </subcellularLocation>
</comment>
<evidence type="ECO:0000256" key="1">
    <source>
        <dbReference type="ARBA" id="ARBA00004651"/>
    </source>
</evidence>
<evidence type="ECO:0000256" key="7">
    <source>
        <dbReference type="SAM" id="Phobius"/>
    </source>
</evidence>
<dbReference type="Pfam" id="PF02308">
    <property type="entry name" value="MgtC"/>
    <property type="match status" value="1"/>
</dbReference>
<feature type="transmembrane region" description="Helical" evidence="7">
    <location>
        <begin position="79"/>
        <end position="96"/>
    </location>
</feature>
<comment type="similarity">
    <text evidence="2">Belongs to the MgtC/SapB family.</text>
</comment>
<dbReference type="GO" id="GO:0005886">
    <property type="term" value="C:plasma membrane"/>
    <property type="evidence" value="ECO:0007669"/>
    <property type="project" value="UniProtKB-SubCell"/>
</dbReference>
<dbReference type="InterPro" id="IPR049177">
    <property type="entry name" value="MgtC_SapB_SrpB_YhiD_N"/>
</dbReference>
<evidence type="ECO:0000259" key="8">
    <source>
        <dbReference type="Pfam" id="PF02308"/>
    </source>
</evidence>
<dbReference type="PANTHER" id="PTHR33778">
    <property type="entry name" value="PROTEIN MGTC"/>
    <property type="match status" value="1"/>
</dbReference>
<gene>
    <name evidence="9" type="ORF">A3G49_02800</name>
</gene>
<organism evidence="9 10">
    <name type="scientific">Candidatus Sungbacteria bacterium RIFCSPLOWO2_12_FULL_41_11</name>
    <dbReference type="NCBI Taxonomy" id="1802286"/>
    <lineage>
        <taxon>Bacteria</taxon>
        <taxon>Candidatus Sungiibacteriota</taxon>
    </lineage>
</organism>
<keyword evidence="4 7" id="KW-0812">Transmembrane</keyword>
<evidence type="ECO:0000313" key="9">
    <source>
        <dbReference type="EMBL" id="OHA14145.1"/>
    </source>
</evidence>
<accession>A0A1G2LR76</accession>
<keyword evidence="6 7" id="KW-0472">Membrane</keyword>
<protein>
    <recommendedName>
        <fullName evidence="8">MgtC/SapB/SrpB/YhiD N-terminal domain-containing protein</fullName>
    </recommendedName>
</protein>
<keyword evidence="5 7" id="KW-1133">Transmembrane helix</keyword>
<proteinExistence type="inferred from homology"/>
<evidence type="ECO:0000313" key="10">
    <source>
        <dbReference type="Proteomes" id="UP000177171"/>
    </source>
</evidence>
<feature type="transmembrane region" description="Helical" evidence="7">
    <location>
        <begin position="54"/>
        <end position="72"/>
    </location>
</feature>
<evidence type="ECO:0000256" key="5">
    <source>
        <dbReference type="ARBA" id="ARBA00022989"/>
    </source>
</evidence>
<feature type="transmembrane region" description="Helical" evidence="7">
    <location>
        <begin position="102"/>
        <end position="121"/>
    </location>
</feature>
<evidence type="ECO:0000256" key="3">
    <source>
        <dbReference type="ARBA" id="ARBA00022475"/>
    </source>
</evidence>
<evidence type="ECO:0000256" key="6">
    <source>
        <dbReference type="ARBA" id="ARBA00023136"/>
    </source>
</evidence>
<name>A0A1G2LR76_9BACT</name>
<dbReference type="EMBL" id="MHQY01000013">
    <property type="protein sequence ID" value="OHA14145.1"/>
    <property type="molecule type" value="Genomic_DNA"/>
</dbReference>
<sequence length="132" mass="14352">MFLGAGIGMEREVHGKAAGLRTYSLVSLGACLFTIISIYGFREFAPVGFDPSRIASQVVVGIGFIGAGLIFLRANEIQGLTTAAGLWISAAVGMSVAVKMYWISIFASFLAIFVLRVLRWFEPYFHSAHKND</sequence>
<reference evidence="9 10" key="1">
    <citation type="journal article" date="2016" name="Nat. Commun.">
        <title>Thousands of microbial genomes shed light on interconnected biogeochemical processes in an aquifer system.</title>
        <authorList>
            <person name="Anantharaman K."/>
            <person name="Brown C.T."/>
            <person name="Hug L.A."/>
            <person name="Sharon I."/>
            <person name="Castelle C.J."/>
            <person name="Probst A.J."/>
            <person name="Thomas B.C."/>
            <person name="Singh A."/>
            <person name="Wilkins M.J."/>
            <person name="Karaoz U."/>
            <person name="Brodie E.L."/>
            <person name="Williams K.H."/>
            <person name="Hubbard S.S."/>
            <person name="Banfield J.F."/>
        </authorList>
    </citation>
    <scope>NUCLEOTIDE SEQUENCE [LARGE SCALE GENOMIC DNA]</scope>
</reference>
<comment type="caution">
    <text evidence="9">The sequence shown here is derived from an EMBL/GenBank/DDBJ whole genome shotgun (WGS) entry which is preliminary data.</text>
</comment>
<evidence type="ECO:0000256" key="2">
    <source>
        <dbReference type="ARBA" id="ARBA00009298"/>
    </source>
</evidence>
<keyword evidence="3" id="KW-1003">Cell membrane</keyword>
<feature type="domain" description="MgtC/SapB/SrpB/YhiD N-terminal" evidence="8">
    <location>
        <begin position="1"/>
        <end position="122"/>
    </location>
</feature>
<dbReference type="PRINTS" id="PR01837">
    <property type="entry name" value="MGTCSAPBPROT"/>
</dbReference>
<evidence type="ECO:0000256" key="4">
    <source>
        <dbReference type="ARBA" id="ARBA00022692"/>
    </source>
</evidence>
<dbReference type="AlphaFoldDB" id="A0A1G2LR76"/>
<dbReference type="Proteomes" id="UP000177171">
    <property type="component" value="Unassembled WGS sequence"/>
</dbReference>